<evidence type="ECO:0000313" key="4">
    <source>
        <dbReference type="Proteomes" id="UP001633002"/>
    </source>
</evidence>
<protein>
    <submittedName>
        <fullName evidence="3">Uncharacterized protein</fullName>
    </submittedName>
</protein>
<gene>
    <name evidence="3" type="ORF">R1sor_019552</name>
</gene>
<evidence type="ECO:0000256" key="1">
    <source>
        <dbReference type="SAM" id="Coils"/>
    </source>
</evidence>
<comment type="caution">
    <text evidence="3">The sequence shown here is derived from an EMBL/GenBank/DDBJ whole genome shotgun (WGS) entry which is preliminary data.</text>
</comment>
<keyword evidence="1" id="KW-0175">Coiled coil</keyword>
<dbReference type="AlphaFoldDB" id="A0ABD3IGH0"/>
<evidence type="ECO:0000256" key="2">
    <source>
        <dbReference type="SAM" id="MobiDB-lite"/>
    </source>
</evidence>
<evidence type="ECO:0000313" key="3">
    <source>
        <dbReference type="EMBL" id="KAL3701530.1"/>
    </source>
</evidence>
<reference evidence="3 4" key="1">
    <citation type="submission" date="2024-09" db="EMBL/GenBank/DDBJ databases">
        <title>Chromosome-scale assembly of Riccia sorocarpa.</title>
        <authorList>
            <person name="Paukszto L."/>
        </authorList>
    </citation>
    <scope>NUCLEOTIDE SEQUENCE [LARGE SCALE GENOMIC DNA]</scope>
    <source>
        <strain evidence="3">LP-2024</strain>
        <tissue evidence="3">Aerial parts of the thallus</tissue>
    </source>
</reference>
<keyword evidence="4" id="KW-1185">Reference proteome</keyword>
<dbReference type="EMBL" id="JBJQOH010000001">
    <property type="protein sequence ID" value="KAL3701530.1"/>
    <property type="molecule type" value="Genomic_DNA"/>
</dbReference>
<feature type="region of interest" description="Disordered" evidence="2">
    <location>
        <begin position="261"/>
        <end position="296"/>
    </location>
</feature>
<sequence length="324" mass="35845">MSFVPLLDVVNATRGHSPNVISRAVIRVWIVEACGRGDVGGRTVKGYVKLGDESVKGFRLDELPECLVFQAGEALMGCTPPAVMQLHSEEASSLLCGRLKDQWSISLELIRGISGFEMKVFSAERLEQVAVAEDLPLLPDHLLVDHGWSQEVCSGFNNMHLEAPLPSLSEVRTHLVLAETAIERTMRGEETLARVFNAVEAELKEARERVVHTKELLNRMQNSSRKAVADHLWNDHKIDIKNERARKGGITKWMALEAQSPAWSASEHGDHSEQVGNNVEGDTEPAPPPEEAPEQDDNMLDENIFEVHILSVTTILTGHLCRGS</sequence>
<accession>A0ABD3IGH0</accession>
<name>A0ABD3IGH0_9MARC</name>
<proteinExistence type="predicted"/>
<dbReference type="Proteomes" id="UP001633002">
    <property type="component" value="Unassembled WGS sequence"/>
</dbReference>
<feature type="coiled-coil region" evidence="1">
    <location>
        <begin position="189"/>
        <end position="223"/>
    </location>
</feature>
<organism evidence="3 4">
    <name type="scientific">Riccia sorocarpa</name>
    <dbReference type="NCBI Taxonomy" id="122646"/>
    <lineage>
        <taxon>Eukaryota</taxon>
        <taxon>Viridiplantae</taxon>
        <taxon>Streptophyta</taxon>
        <taxon>Embryophyta</taxon>
        <taxon>Marchantiophyta</taxon>
        <taxon>Marchantiopsida</taxon>
        <taxon>Marchantiidae</taxon>
        <taxon>Marchantiales</taxon>
        <taxon>Ricciaceae</taxon>
        <taxon>Riccia</taxon>
    </lineage>
</organism>